<evidence type="ECO:0000256" key="4">
    <source>
        <dbReference type="HAMAP-Rule" id="MF_01369"/>
    </source>
</evidence>
<comment type="function">
    <text evidence="4">One of the early assembly proteins it binds 23S rRNA. One of the proteins that surrounds the polypeptide exit tunnel on the outside of the ribosome. Forms the main docking site for trigger factor binding to the ribosome.</text>
</comment>
<comment type="caution">
    <text evidence="5">The sequence shown here is derived from an EMBL/GenBank/DDBJ whole genome shotgun (WGS) entry which is preliminary data.</text>
</comment>
<dbReference type="HAMAP" id="MF_01369_B">
    <property type="entry name" value="Ribosomal_uL23_B"/>
    <property type="match status" value="1"/>
</dbReference>
<comment type="subunit">
    <text evidence="4">Part of the 50S ribosomal subunit. Contacts protein L29, and trigger factor when it is bound to the ribosome.</text>
</comment>
<keyword evidence="4" id="KW-0699">rRNA-binding</keyword>
<dbReference type="Proteomes" id="UP001515660">
    <property type="component" value="Unassembled WGS sequence"/>
</dbReference>
<name>A0ABX0G301_9RHOB</name>
<evidence type="ECO:0000313" key="5">
    <source>
        <dbReference type="EMBL" id="NHB75580.1"/>
    </source>
</evidence>
<dbReference type="Pfam" id="PF00276">
    <property type="entry name" value="Ribosomal_L23"/>
    <property type="match status" value="1"/>
</dbReference>
<accession>A0ABX0G301</accession>
<dbReference type="Gene3D" id="3.30.70.330">
    <property type="match status" value="1"/>
</dbReference>
<gene>
    <name evidence="4" type="primary">rplW</name>
    <name evidence="5" type="ORF">G8O29_02350</name>
</gene>
<dbReference type="EMBL" id="JAANHS010000001">
    <property type="protein sequence ID" value="NHB75580.1"/>
    <property type="molecule type" value="Genomic_DNA"/>
</dbReference>
<dbReference type="InterPro" id="IPR012677">
    <property type="entry name" value="Nucleotide-bd_a/b_plait_sf"/>
</dbReference>
<dbReference type="InterPro" id="IPR012678">
    <property type="entry name" value="Ribosomal_uL23/eL15/eS24_sf"/>
</dbReference>
<sequence>MSKAPKTAASLKPEHYDLIQKPVITEKATMASEAGAVVFQVAMDASKPQIKEAVEAIFGVKVKAVNTTITKGKAKRFRGRPGERSDKKKAYVMLEDGQTIDVTTGL</sequence>
<comment type="similarity">
    <text evidence="1 4">Belongs to the universal ribosomal protein uL23 family.</text>
</comment>
<dbReference type="SUPFAM" id="SSF54189">
    <property type="entry name" value="Ribosomal proteins S24e, L23 and L15e"/>
    <property type="match status" value="1"/>
</dbReference>
<dbReference type="GO" id="GO:0005840">
    <property type="term" value="C:ribosome"/>
    <property type="evidence" value="ECO:0007669"/>
    <property type="project" value="UniProtKB-KW"/>
</dbReference>
<dbReference type="InterPro" id="IPR013025">
    <property type="entry name" value="Ribosomal_uL23-like"/>
</dbReference>
<keyword evidence="6" id="KW-1185">Reference proteome</keyword>
<keyword evidence="2 4" id="KW-0689">Ribosomal protein</keyword>
<proteinExistence type="inferred from homology"/>
<evidence type="ECO:0000256" key="3">
    <source>
        <dbReference type="ARBA" id="ARBA00023274"/>
    </source>
</evidence>
<dbReference type="PANTHER" id="PTHR11620">
    <property type="entry name" value="60S RIBOSOMAL PROTEIN L23A"/>
    <property type="match status" value="1"/>
</dbReference>
<dbReference type="NCBIfam" id="NF004359">
    <property type="entry name" value="PRK05738.1-3"/>
    <property type="match status" value="1"/>
</dbReference>
<dbReference type="NCBIfam" id="NF004360">
    <property type="entry name" value="PRK05738.1-5"/>
    <property type="match status" value="1"/>
</dbReference>
<evidence type="ECO:0000256" key="2">
    <source>
        <dbReference type="ARBA" id="ARBA00022980"/>
    </source>
</evidence>
<evidence type="ECO:0000256" key="1">
    <source>
        <dbReference type="ARBA" id="ARBA00006700"/>
    </source>
</evidence>
<dbReference type="RefSeq" id="WP_166401603.1">
    <property type="nucleotide sequence ID" value="NZ_JAANHS010000001.1"/>
</dbReference>
<reference evidence="5 6" key="1">
    <citation type="journal article" date="2022" name="Microorganisms">
        <title>Genome Sequence and Characterization of a Xanthorhodopsin-Containing, Aerobic Anoxygenic Phototrophic Rhodobacter Species, Isolated from Mesophilic Conditions at Yellowstone National Park.</title>
        <authorList>
            <person name="Kyndt J.A."/>
            <person name="Robertson S."/>
            <person name="Shoffstall I.B."/>
            <person name="Ramaley R.F."/>
            <person name="Meyer T.E."/>
        </authorList>
    </citation>
    <scope>NUCLEOTIDE SEQUENCE [LARGE SCALE GENOMIC DNA]</scope>
    <source>
        <strain evidence="5 6">M37P</strain>
    </source>
</reference>
<dbReference type="NCBIfam" id="NF004363">
    <property type="entry name" value="PRK05738.2-4"/>
    <property type="match status" value="1"/>
</dbReference>
<evidence type="ECO:0000313" key="6">
    <source>
        <dbReference type="Proteomes" id="UP001515660"/>
    </source>
</evidence>
<protein>
    <recommendedName>
        <fullName evidence="4">Large ribosomal subunit protein uL23</fullName>
    </recommendedName>
</protein>
<keyword evidence="4" id="KW-0694">RNA-binding</keyword>
<keyword evidence="3 4" id="KW-0687">Ribonucleoprotein</keyword>
<organism evidence="5 6">
    <name type="scientific">Rhodobacter calidifons</name>
    <dbReference type="NCBI Taxonomy" id="2715277"/>
    <lineage>
        <taxon>Bacteria</taxon>
        <taxon>Pseudomonadati</taxon>
        <taxon>Pseudomonadota</taxon>
        <taxon>Alphaproteobacteria</taxon>
        <taxon>Rhodobacterales</taxon>
        <taxon>Rhodobacter group</taxon>
        <taxon>Rhodobacter</taxon>
    </lineage>
</organism>